<accession>A0AAV9REM0</accession>
<sequence length="171" mass="17805">MVAELGEASVETFFMVVDSVGGANELDGGEDVELDGSDGGVDELDGGEDVELDRLVGGADELDGGEDVELDRLVGGVDELDGGEDVELDRLVGGADEFDGEDVELDGSVGGAVFELVGEAVVVSNVDPGLDVAEADVAVITTEADRRRPEPMSSWCRNQRKRSSPESCDVT</sequence>
<evidence type="ECO:0000313" key="3">
    <source>
        <dbReference type="Proteomes" id="UP001311232"/>
    </source>
</evidence>
<reference evidence="2 3" key="1">
    <citation type="submission" date="2021-06" db="EMBL/GenBank/DDBJ databases">
        <authorList>
            <person name="Palmer J.M."/>
        </authorList>
    </citation>
    <scope>NUCLEOTIDE SEQUENCE [LARGE SCALE GENOMIC DNA]</scope>
    <source>
        <strain evidence="2 3">MEX-2019</strain>
        <tissue evidence="2">Muscle</tissue>
    </source>
</reference>
<organism evidence="2 3">
    <name type="scientific">Crenichthys baileyi</name>
    <name type="common">White River springfish</name>
    <dbReference type="NCBI Taxonomy" id="28760"/>
    <lineage>
        <taxon>Eukaryota</taxon>
        <taxon>Metazoa</taxon>
        <taxon>Chordata</taxon>
        <taxon>Craniata</taxon>
        <taxon>Vertebrata</taxon>
        <taxon>Euteleostomi</taxon>
        <taxon>Actinopterygii</taxon>
        <taxon>Neopterygii</taxon>
        <taxon>Teleostei</taxon>
        <taxon>Neoteleostei</taxon>
        <taxon>Acanthomorphata</taxon>
        <taxon>Ovalentaria</taxon>
        <taxon>Atherinomorphae</taxon>
        <taxon>Cyprinodontiformes</taxon>
        <taxon>Goodeidae</taxon>
        <taxon>Crenichthys</taxon>
    </lineage>
</organism>
<feature type="compositionally biased region" description="Acidic residues" evidence="1">
    <location>
        <begin position="27"/>
        <end position="46"/>
    </location>
</feature>
<dbReference type="EMBL" id="JAHHUM010002023">
    <property type="protein sequence ID" value="KAK5607449.1"/>
    <property type="molecule type" value="Genomic_DNA"/>
</dbReference>
<protein>
    <submittedName>
        <fullName evidence="2">Uncharacterized protein</fullName>
    </submittedName>
</protein>
<keyword evidence="3" id="KW-1185">Reference proteome</keyword>
<evidence type="ECO:0000313" key="2">
    <source>
        <dbReference type="EMBL" id="KAK5607449.1"/>
    </source>
</evidence>
<name>A0AAV9REM0_9TELE</name>
<dbReference type="Proteomes" id="UP001311232">
    <property type="component" value="Unassembled WGS sequence"/>
</dbReference>
<proteinExistence type="predicted"/>
<evidence type="ECO:0000256" key="1">
    <source>
        <dbReference type="SAM" id="MobiDB-lite"/>
    </source>
</evidence>
<feature type="region of interest" description="Disordered" evidence="1">
    <location>
        <begin position="144"/>
        <end position="171"/>
    </location>
</feature>
<comment type="caution">
    <text evidence="2">The sequence shown here is derived from an EMBL/GenBank/DDBJ whole genome shotgun (WGS) entry which is preliminary data.</text>
</comment>
<feature type="region of interest" description="Disordered" evidence="1">
    <location>
        <begin position="22"/>
        <end position="46"/>
    </location>
</feature>
<dbReference type="AlphaFoldDB" id="A0AAV9REM0"/>
<gene>
    <name evidence="2" type="ORF">CRENBAI_021197</name>
</gene>